<comment type="caution">
    <text evidence="2">The sequence shown here is derived from an EMBL/GenBank/DDBJ whole genome shotgun (WGS) entry which is preliminary data.</text>
</comment>
<keyword evidence="1" id="KW-0472">Membrane</keyword>
<evidence type="ECO:0000313" key="2">
    <source>
        <dbReference type="EMBL" id="OTQ51014.1"/>
    </source>
</evidence>
<dbReference type="OrthoDB" id="8420738at2"/>
<accession>A0A242NVT2</accession>
<gene>
    <name evidence="2" type="ORF">B6D06_03335</name>
</gene>
<evidence type="ECO:0000313" key="3">
    <source>
        <dbReference type="Proteomes" id="UP000194968"/>
    </source>
</evidence>
<proteinExistence type="predicted"/>
<feature type="transmembrane region" description="Helical" evidence="1">
    <location>
        <begin position="12"/>
        <end position="32"/>
    </location>
</feature>
<sequence length="201" mass="22558">MTNETTPKKKSSIIKKILIVVIILVVIVAIFGNSKNDETKKEATPEIQYPQDQTTLIEASKTAMDKAIKADNDMQKGSALRERSKAICNGITNLSVKDWVGTIKKIDSNSDGYGVLEIEIARKIYVKTWNNAISDTFHKTLLKPDTPLFDKVANMKKGQKVKFSGNFFKDNETCIYESSLSLDGKLTEPEYIFRFSDVNPL</sequence>
<dbReference type="Proteomes" id="UP000194968">
    <property type="component" value="Unassembled WGS sequence"/>
</dbReference>
<name>A0A242NVT2_9GAMM</name>
<dbReference type="AlphaFoldDB" id="A0A242NVT2"/>
<dbReference type="RefSeq" id="WP_086320206.1">
    <property type="nucleotide sequence ID" value="NZ_NASK01000082.1"/>
</dbReference>
<keyword evidence="1" id="KW-0812">Transmembrane</keyword>
<dbReference type="EMBL" id="NASK01000082">
    <property type="protein sequence ID" value="OTQ51014.1"/>
    <property type="molecule type" value="Genomic_DNA"/>
</dbReference>
<reference evidence="2 3" key="1">
    <citation type="submission" date="2017-03" db="EMBL/GenBank/DDBJ databases">
        <title>Comparative genomics of honeybee gut symbionts reveal geographically distinct and subgroup specific antibiotic resistance.</title>
        <authorList>
            <person name="Ludvigsen J."/>
            <person name="Porcellato D."/>
            <person name="Labee-Lund T.M."/>
            <person name="Amdam G.V."/>
            <person name="Rudi K."/>
        </authorList>
    </citation>
    <scope>NUCLEOTIDE SEQUENCE [LARGE SCALE GENOMIC DNA]</scope>
    <source>
        <strain evidence="2 3">A-4-12</strain>
    </source>
</reference>
<keyword evidence="1" id="KW-1133">Transmembrane helix</keyword>
<organism evidence="2 3">
    <name type="scientific">Gilliamella apis</name>
    <dbReference type="NCBI Taxonomy" id="1970738"/>
    <lineage>
        <taxon>Bacteria</taxon>
        <taxon>Pseudomonadati</taxon>
        <taxon>Pseudomonadota</taxon>
        <taxon>Gammaproteobacteria</taxon>
        <taxon>Orbales</taxon>
        <taxon>Orbaceae</taxon>
        <taxon>Gilliamella</taxon>
    </lineage>
</organism>
<evidence type="ECO:0000256" key="1">
    <source>
        <dbReference type="SAM" id="Phobius"/>
    </source>
</evidence>
<protein>
    <submittedName>
        <fullName evidence="2">Uncharacterized protein</fullName>
    </submittedName>
</protein>